<dbReference type="RefSeq" id="WP_344201290.1">
    <property type="nucleotide sequence ID" value="NZ_BAAAME010000004.1"/>
</dbReference>
<dbReference type="EMBL" id="BAAAME010000004">
    <property type="protein sequence ID" value="GAA1741348.1"/>
    <property type="molecule type" value="Genomic_DNA"/>
</dbReference>
<comment type="caution">
    <text evidence="4">The sequence shown here is derived from an EMBL/GenBank/DDBJ whole genome shotgun (WGS) entry which is preliminary data.</text>
</comment>
<protein>
    <submittedName>
        <fullName evidence="4">Nitroreductase family protein</fullName>
    </submittedName>
</protein>
<dbReference type="InterPro" id="IPR029479">
    <property type="entry name" value="Nitroreductase"/>
</dbReference>
<keyword evidence="2" id="KW-0560">Oxidoreductase</keyword>
<dbReference type="Pfam" id="PF00881">
    <property type="entry name" value="Nitroreductase"/>
    <property type="match status" value="2"/>
</dbReference>
<dbReference type="Gene3D" id="3.40.109.10">
    <property type="entry name" value="NADH Oxidase"/>
    <property type="match status" value="1"/>
</dbReference>
<feature type="domain" description="Nitroreductase" evidence="3">
    <location>
        <begin position="102"/>
        <end position="168"/>
    </location>
</feature>
<name>A0ABN2JWI3_9ACTN</name>
<dbReference type="PANTHER" id="PTHR43673:SF10">
    <property type="entry name" value="NADH DEHYDROGENASE_NAD(P)H NITROREDUCTASE XCC3605-RELATED"/>
    <property type="match status" value="1"/>
</dbReference>
<evidence type="ECO:0000256" key="2">
    <source>
        <dbReference type="ARBA" id="ARBA00023002"/>
    </source>
</evidence>
<evidence type="ECO:0000259" key="3">
    <source>
        <dbReference type="Pfam" id="PF00881"/>
    </source>
</evidence>
<accession>A0ABN2JWI3</accession>
<comment type="similarity">
    <text evidence="1">Belongs to the nitroreductase family.</text>
</comment>
<feature type="domain" description="Nitroreductase" evidence="3">
    <location>
        <begin position="26"/>
        <end position="94"/>
    </location>
</feature>
<gene>
    <name evidence="4" type="ORF">GCM10009710_21930</name>
</gene>
<dbReference type="SUPFAM" id="SSF55469">
    <property type="entry name" value="FMN-dependent nitroreductase-like"/>
    <property type="match status" value="1"/>
</dbReference>
<organism evidence="4 5">
    <name type="scientific">Aeromicrobium alkaliterrae</name>
    <dbReference type="NCBI Taxonomy" id="302168"/>
    <lineage>
        <taxon>Bacteria</taxon>
        <taxon>Bacillati</taxon>
        <taxon>Actinomycetota</taxon>
        <taxon>Actinomycetes</taxon>
        <taxon>Propionibacteriales</taxon>
        <taxon>Nocardioidaceae</taxon>
        <taxon>Aeromicrobium</taxon>
    </lineage>
</organism>
<dbReference type="CDD" id="cd02138">
    <property type="entry name" value="TdsD-like"/>
    <property type="match status" value="1"/>
</dbReference>
<evidence type="ECO:0000313" key="5">
    <source>
        <dbReference type="Proteomes" id="UP001501057"/>
    </source>
</evidence>
<dbReference type="PANTHER" id="PTHR43673">
    <property type="entry name" value="NAD(P)H NITROREDUCTASE YDGI-RELATED"/>
    <property type="match status" value="1"/>
</dbReference>
<sequence length="200" mass="22109">MTTETSTPIAAPRRAETSAPIHDLLAERWSPRSYVPDHEVDDAEVTALLEAARWAPSAQNRQPRRFVVGRRGTDLYAAIASAVNERNQVWAPRASLLVLGLVEREGADGVRQRFAEYDLGQAVAHLSIQAQQLGLSVRQMGGFHPEVVAAALDLDPRFEPFVTIAVGRATPEADLEPEFVERDTAPRVRLELDEVVLRRA</sequence>
<evidence type="ECO:0000256" key="1">
    <source>
        <dbReference type="ARBA" id="ARBA00007118"/>
    </source>
</evidence>
<dbReference type="InterPro" id="IPR000415">
    <property type="entry name" value="Nitroreductase-like"/>
</dbReference>
<evidence type="ECO:0000313" key="4">
    <source>
        <dbReference type="EMBL" id="GAA1741348.1"/>
    </source>
</evidence>
<dbReference type="Proteomes" id="UP001501057">
    <property type="component" value="Unassembled WGS sequence"/>
</dbReference>
<keyword evidence="5" id="KW-1185">Reference proteome</keyword>
<reference evidence="4 5" key="1">
    <citation type="journal article" date="2019" name="Int. J. Syst. Evol. Microbiol.">
        <title>The Global Catalogue of Microorganisms (GCM) 10K type strain sequencing project: providing services to taxonomists for standard genome sequencing and annotation.</title>
        <authorList>
            <consortium name="The Broad Institute Genomics Platform"/>
            <consortium name="The Broad Institute Genome Sequencing Center for Infectious Disease"/>
            <person name="Wu L."/>
            <person name="Ma J."/>
        </authorList>
    </citation>
    <scope>NUCLEOTIDE SEQUENCE [LARGE SCALE GENOMIC DNA]</scope>
    <source>
        <strain evidence="4 5">JCM 13518</strain>
    </source>
</reference>
<proteinExistence type="inferred from homology"/>